<dbReference type="Proteomes" id="UP000826271">
    <property type="component" value="Unassembled WGS sequence"/>
</dbReference>
<evidence type="ECO:0000313" key="2">
    <source>
        <dbReference type="EMBL" id="KAG8367154.1"/>
    </source>
</evidence>
<name>A0AAV6W963_9LAMI</name>
<feature type="domain" description="Tf2-1-like SH3-like" evidence="1">
    <location>
        <begin position="54"/>
        <end position="104"/>
    </location>
</feature>
<dbReference type="Pfam" id="PF24626">
    <property type="entry name" value="SH3_Tf2-1"/>
    <property type="match status" value="1"/>
</dbReference>
<evidence type="ECO:0000313" key="3">
    <source>
        <dbReference type="Proteomes" id="UP000826271"/>
    </source>
</evidence>
<dbReference type="EMBL" id="WHWC01000016">
    <property type="protein sequence ID" value="KAG8367154.1"/>
    <property type="molecule type" value="Genomic_DNA"/>
</dbReference>
<organism evidence="2 3">
    <name type="scientific">Buddleja alternifolia</name>
    <dbReference type="NCBI Taxonomy" id="168488"/>
    <lineage>
        <taxon>Eukaryota</taxon>
        <taxon>Viridiplantae</taxon>
        <taxon>Streptophyta</taxon>
        <taxon>Embryophyta</taxon>
        <taxon>Tracheophyta</taxon>
        <taxon>Spermatophyta</taxon>
        <taxon>Magnoliopsida</taxon>
        <taxon>eudicotyledons</taxon>
        <taxon>Gunneridae</taxon>
        <taxon>Pentapetalae</taxon>
        <taxon>asterids</taxon>
        <taxon>lamiids</taxon>
        <taxon>Lamiales</taxon>
        <taxon>Scrophulariaceae</taxon>
        <taxon>Buddlejeae</taxon>
        <taxon>Buddleja</taxon>
    </lineage>
</organism>
<keyword evidence="3" id="KW-1185">Reference proteome</keyword>
<sequence>MLLDVAQVSYNLQRSEATGKSPFELAIGQQPPTPHMLAISFTNGRRSEAAKLAKSHFGACAKGLVQKYEGPYLIVAKICKVYYCLNLPSALKIHPVFHASMLTSHQEDEKDLRRVTPSTSSGDQVLQQGEWGGVITQGHKAMGC</sequence>
<dbReference type="AlphaFoldDB" id="A0AAV6W963"/>
<proteinExistence type="predicted"/>
<gene>
    <name evidence="2" type="ORF">BUALT_Bualt16G0043100</name>
</gene>
<comment type="caution">
    <text evidence="2">The sequence shown here is derived from an EMBL/GenBank/DDBJ whole genome shotgun (WGS) entry which is preliminary data.</text>
</comment>
<evidence type="ECO:0000259" key="1">
    <source>
        <dbReference type="Pfam" id="PF24626"/>
    </source>
</evidence>
<reference evidence="2" key="1">
    <citation type="submission" date="2019-10" db="EMBL/GenBank/DDBJ databases">
        <authorList>
            <person name="Zhang R."/>
            <person name="Pan Y."/>
            <person name="Wang J."/>
            <person name="Ma R."/>
            <person name="Yu S."/>
        </authorList>
    </citation>
    <scope>NUCLEOTIDE SEQUENCE</scope>
    <source>
        <strain evidence="2">LA-IB0</strain>
        <tissue evidence="2">Leaf</tissue>
    </source>
</reference>
<dbReference type="InterPro" id="IPR056924">
    <property type="entry name" value="SH3_Tf2-1"/>
</dbReference>
<protein>
    <recommendedName>
        <fullName evidence="1">Tf2-1-like SH3-like domain-containing protein</fullName>
    </recommendedName>
</protein>
<accession>A0AAV6W963</accession>